<sequence>MMKKIFNILSNKLAVFFLYKLLIFVCVLY</sequence>
<proteinExistence type="predicted"/>
<keyword evidence="1" id="KW-1133">Transmembrane helix</keyword>
<gene>
    <name evidence="2" type="ORF">TBIB3V08_LOCUS14007</name>
</gene>
<organism evidence="2">
    <name type="scientific">Timema bartmani</name>
    <dbReference type="NCBI Taxonomy" id="61472"/>
    <lineage>
        <taxon>Eukaryota</taxon>
        <taxon>Metazoa</taxon>
        <taxon>Ecdysozoa</taxon>
        <taxon>Arthropoda</taxon>
        <taxon>Hexapoda</taxon>
        <taxon>Insecta</taxon>
        <taxon>Pterygota</taxon>
        <taxon>Neoptera</taxon>
        <taxon>Polyneoptera</taxon>
        <taxon>Phasmatodea</taxon>
        <taxon>Timematodea</taxon>
        <taxon>Timematoidea</taxon>
        <taxon>Timematidae</taxon>
        <taxon>Timema</taxon>
    </lineage>
</organism>
<evidence type="ECO:0000313" key="2">
    <source>
        <dbReference type="EMBL" id="CAD7451739.1"/>
    </source>
</evidence>
<dbReference type="EMBL" id="OD611334">
    <property type="protein sequence ID" value="CAD7451739.1"/>
    <property type="molecule type" value="Genomic_DNA"/>
</dbReference>
<evidence type="ECO:0000256" key="1">
    <source>
        <dbReference type="SAM" id="Phobius"/>
    </source>
</evidence>
<keyword evidence="1" id="KW-0472">Membrane</keyword>
<name>A0A7R9IAT0_9NEOP</name>
<keyword evidence="1" id="KW-0812">Transmembrane</keyword>
<dbReference type="AlphaFoldDB" id="A0A7R9IAT0"/>
<protein>
    <submittedName>
        <fullName evidence="2">Uncharacterized protein</fullName>
    </submittedName>
</protein>
<accession>A0A7R9IAT0</accession>
<feature type="transmembrane region" description="Helical" evidence="1">
    <location>
        <begin position="6"/>
        <end position="28"/>
    </location>
</feature>
<reference evidence="2" key="1">
    <citation type="submission" date="2020-11" db="EMBL/GenBank/DDBJ databases">
        <authorList>
            <person name="Tran Van P."/>
        </authorList>
    </citation>
    <scope>NUCLEOTIDE SEQUENCE</scope>
</reference>